<protein>
    <submittedName>
        <fullName evidence="1">Class I SAM-dependent methyltransferase</fullName>
        <ecNumber evidence="1">2.1.1.-</ecNumber>
    </submittedName>
</protein>
<dbReference type="PIRSF" id="PIRSF018637">
    <property type="entry name" value="TrmK"/>
    <property type="match status" value="1"/>
</dbReference>
<gene>
    <name evidence="1" type="ORF">P9989_12825</name>
</gene>
<dbReference type="GO" id="GO:0032259">
    <property type="term" value="P:methylation"/>
    <property type="evidence" value="ECO:0007669"/>
    <property type="project" value="UniProtKB-KW"/>
</dbReference>
<organism evidence="1 2">
    <name type="scientific">Halobacillus naozhouensis</name>
    <dbReference type="NCBI Taxonomy" id="554880"/>
    <lineage>
        <taxon>Bacteria</taxon>
        <taxon>Bacillati</taxon>
        <taxon>Bacillota</taxon>
        <taxon>Bacilli</taxon>
        <taxon>Bacillales</taxon>
        <taxon>Bacillaceae</taxon>
        <taxon>Halobacillus</taxon>
    </lineage>
</organism>
<sequence length="235" mass="26916">MKVTRLSERLAKVAEYLPKGACFADIGSDHAYLPCYVCLHDHKASAVAGEVNKGPYQSAVEEVYSHELAGRIDVRLGDGLNVLKADEVKQVVIAGMGGPLIRDILENGKDKLGRVSRIIVQPNIDARTIRQWFYENRFCLVQETILEENGHIYEVLVAERGEPGKNYDHQNLQKQLWLGPLLLKENNSVFKKKWKQEKSKKENILKQISGSKQPDEEKMRRFQFELEWIKEALEQ</sequence>
<dbReference type="Gene3D" id="3.40.50.150">
    <property type="entry name" value="Vaccinia Virus protein VP39"/>
    <property type="match status" value="1"/>
</dbReference>
<evidence type="ECO:0000313" key="2">
    <source>
        <dbReference type="Proteomes" id="UP001221597"/>
    </source>
</evidence>
<dbReference type="InterPro" id="IPR006901">
    <property type="entry name" value="TrmK"/>
</dbReference>
<dbReference type="Pfam" id="PF04816">
    <property type="entry name" value="TrmK"/>
    <property type="match status" value="1"/>
</dbReference>
<keyword evidence="1" id="KW-0808">Transferase</keyword>
<name>A0ABY8IVE1_9BACI</name>
<dbReference type="GO" id="GO:0008168">
    <property type="term" value="F:methyltransferase activity"/>
    <property type="evidence" value="ECO:0007669"/>
    <property type="project" value="UniProtKB-KW"/>
</dbReference>
<dbReference type="RefSeq" id="WP_283075297.1">
    <property type="nucleotide sequence ID" value="NZ_CP121671.1"/>
</dbReference>
<proteinExistence type="predicted"/>
<dbReference type="InterPro" id="IPR029063">
    <property type="entry name" value="SAM-dependent_MTases_sf"/>
</dbReference>
<dbReference type="PANTHER" id="PTHR38451:SF1">
    <property type="entry name" value="TRNA (ADENINE(22)-N(1))-METHYLTRANSFERASE"/>
    <property type="match status" value="1"/>
</dbReference>
<keyword evidence="1" id="KW-0489">Methyltransferase</keyword>
<dbReference type="EMBL" id="CP121671">
    <property type="protein sequence ID" value="WFT73279.1"/>
    <property type="molecule type" value="Genomic_DNA"/>
</dbReference>
<dbReference type="EC" id="2.1.1.-" evidence="1"/>
<dbReference type="Gene3D" id="1.10.287.1890">
    <property type="match status" value="1"/>
</dbReference>
<dbReference type="Proteomes" id="UP001221597">
    <property type="component" value="Chromosome"/>
</dbReference>
<accession>A0ABY8IVE1</accession>
<dbReference type="SUPFAM" id="SSF53335">
    <property type="entry name" value="S-adenosyl-L-methionine-dependent methyltransferases"/>
    <property type="match status" value="1"/>
</dbReference>
<keyword evidence="2" id="KW-1185">Reference proteome</keyword>
<evidence type="ECO:0000313" key="1">
    <source>
        <dbReference type="EMBL" id="WFT73279.1"/>
    </source>
</evidence>
<reference evidence="1 2" key="1">
    <citation type="submission" date="2023-04" db="EMBL/GenBank/DDBJ databases">
        <title>Genome sequence of Halobacillus naozhouensis KACC 21980.</title>
        <authorList>
            <person name="Kim S."/>
            <person name="Heo J."/>
            <person name="Kwon S.-W."/>
        </authorList>
    </citation>
    <scope>NUCLEOTIDE SEQUENCE [LARGE SCALE GENOMIC DNA]</scope>
    <source>
        <strain evidence="1 2">KCTC 13234</strain>
    </source>
</reference>
<dbReference type="PANTHER" id="PTHR38451">
    <property type="entry name" value="TRNA (ADENINE(22)-N(1))-METHYLTRANSFERASE"/>
    <property type="match status" value="1"/>
</dbReference>